<dbReference type="Pfam" id="PF12802">
    <property type="entry name" value="MarR_2"/>
    <property type="match status" value="1"/>
</dbReference>
<dbReference type="PANTHER" id="PTHR33164">
    <property type="entry name" value="TRANSCRIPTIONAL REGULATOR, MARR FAMILY"/>
    <property type="match status" value="1"/>
</dbReference>
<sequence>MTDPSRAPLDAEIDVFQTATKDLVGVTVRSLEQLEGRVSLAQFRMLVVLADLGASPSSKVARELGLGASSVTRLADRLQASGHVVRGHDPGNRSVVTLELTPSGRRLVDQVMRWRRAELARILARLSPSDRAVLTTALHRFHEAVGRDDADGPYGPVPL</sequence>
<dbReference type="SMART" id="SM00347">
    <property type="entry name" value="HTH_MARR"/>
    <property type="match status" value="1"/>
</dbReference>
<evidence type="ECO:0000313" key="2">
    <source>
        <dbReference type="EMBL" id="GAA4615640.1"/>
    </source>
</evidence>
<reference evidence="3" key="1">
    <citation type="journal article" date="2019" name="Int. J. Syst. Evol. Microbiol.">
        <title>The Global Catalogue of Microorganisms (GCM) 10K type strain sequencing project: providing services to taxonomists for standard genome sequencing and annotation.</title>
        <authorList>
            <consortium name="The Broad Institute Genomics Platform"/>
            <consortium name="The Broad Institute Genome Sequencing Center for Infectious Disease"/>
            <person name="Wu L."/>
            <person name="Ma J."/>
        </authorList>
    </citation>
    <scope>NUCLEOTIDE SEQUENCE [LARGE SCALE GENOMIC DNA]</scope>
    <source>
        <strain evidence="3">JCM 17938</strain>
    </source>
</reference>
<dbReference type="PRINTS" id="PR00598">
    <property type="entry name" value="HTHMARR"/>
</dbReference>
<comment type="caution">
    <text evidence="2">The sequence shown here is derived from an EMBL/GenBank/DDBJ whole genome shotgun (WGS) entry which is preliminary data.</text>
</comment>
<evidence type="ECO:0000259" key="1">
    <source>
        <dbReference type="PROSITE" id="PS50995"/>
    </source>
</evidence>
<dbReference type="EMBL" id="BAABHJ010000030">
    <property type="protein sequence ID" value="GAA4615640.1"/>
    <property type="molecule type" value="Genomic_DNA"/>
</dbReference>
<dbReference type="PANTHER" id="PTHR33164:SF94">
    <property type="entry name" value="TRANSCRIPTIONAL REGULATORY PROTEIN-RELATED"/>
    <property type="match status" value="1"/>
</dbReference>
<dbReference type="InterPro" id="IPR039422">
    <property type="entry name" value="MarR/SlyA-like"/>
</dbReference>
<keyword evidence="3" id="KW-1185">Reference proteome</keyword>
<dbReference type="InterPro" id="IPR000835">
    <property type="entry name" value="HTH_MarR-typ"/>
</dbReference>
<evidence type="ECO:0000313" key="3">
    <source>
        <dbReference type="Proteomes" id="UP001500212"/>
    </source>
</evidence>
<feature type="domain" description="HTH marR-type" evidence="1">
    <location>
        <begin position="1"/>
        <end position="143"/>
    </location>
</feature>
<dbReference type="InterPro" id="IPR036390">
    <property type="entry name" value="WH_DNA-bd_sf"/>
</dbReference>
<organism evidence="2 3">
    <name type="scientific">Actinoallomurus liliacearum</name>
    <dbReference type="NCBI Taxonomy" id="1080073"/>
    <lineage>
        <taxon>Bacteria</taxon>
        <taxon>Bacillati</taxon>
        <taxon>Actinomycetota</taxon>
        <taxon>Actinomycetes</taxon>
        <taxon>Streptosporangiales</taxon>
        <taxon>Thermomonosporaceae</taxon>
        <taxon>Actinoallomurus</taxon>
    </lineage>
</organism>
<dbReference type="Proteomes" id="UP001500212">
    <property type="component" value="Unassembled WGS sequence"/>
</dbReference>
<dbReference type="Gene3D" id="1.10.10.10">
    <property type="entry name" value="Winged helix-like DNA-binding domain superfamily/Winged helix DNA-binding domain"/>
    <property type="match status" value="1"/>
</dbReference>
<gene>
    <name evidence="2" type="ORF">GCM10023195_69080</name>
</gene>
<dbReference type="RefSeq" id="WP_345363974.1">
    <property type="nucleotide sequence ID" value="NZ_BAABHJ010000030.1"/>
</dbReference>
<name>A0ABP8TSU3_9ACTN</name>
<dbReference type="SUPFAM" id="SSF46785">
    <property type="entry name" value="Winged helix' DNA-binding domain"/>
    <property type="match status" value="1"/>
</dbReference>
<accession>A0ABP8TSU3</accession>
<dbReference type="InterPro" id="IPR036388">
    <property type="entry name" value="WH-like_DNA-bd_sf"/>
</dbReference>
<dbReference type="PROSITE" id="PS50995">
    <property type="entry name" value="HTH_MARR_2"/>
    <property type="match status" value="1"/>
</dbReference>
<protein>
    <submittedName>
        <fullName evidence="2">MarR family winged helix-turn-helix transcriptional regulator</fullName>
    </submittedName>
</protein>
<proteinExistence type="predicted"/>